<dbReference type="Pfam" id="PF16378">
    <property type="entry name" value="DUF4988"/>
    <property type="match status" value="1"/>
</dbReference>
<dbReference type="InterPro" id="IPR003591">
    <property type="entry name" value="Leu-rich_rpt_typical-subtyp"/>
</dbReference>
<dbReference type="GO" id="GO:0012505">
    <property type="term" value="C:endomembrane system"/>
    <property type="evidence" value="ECO:0007669"/>
    <property type="project" value="UniProtKB-SubCell"/>
</dbReference>
<accession>A0AAW6FIY9</accession>
<keyword evidence="8" id="KW-0472">Membrane</keyword>
<dbReference type="GO" id="GO:0005886">
    <property type="term" value="C:plasma membrane"/>
    <property type="evidence" value="ECO:0007669"/>
    <property type="project" value="UniProtKB-SubCell"/>
</dbReference>
<evidence type="ECO:0000256" key="10">
    <source>
        <dbReference type="ARBA" id="ARBA00023180"/>
    </source>
</evidence>
<keyword evidence="2" id="KW-1003">Cell membrane</keyword>
<dbReference type="Pfam" id="PF23598">
    <property type="entry name" value="LRR_14"/>
    <property type="match status" value="1"/>
</dbReference>
<feature type="domain" description="Disease resistance R13L4/SHOC-2-like LRR" evidence="13">
    <location>
        <begin position="571"/>
        <end position="683"/>
    </location>
</feature>
<name>A0AAW6FIY9_9BACT</name>
<evidence type="ECO:0000256" key="4">
    <source>
        <dbReference type="ARBA" id="ARBA00022692"/>
    </source>
</evidence>
<dbReference type="Pfam" id="PF09471">
    <property type="entry name" value="Peptidase_M64"/>
    <property type="match status" value="1"/>
</dbReference>
<keyword evidence="10" id="KW-0325">Glycoprotein</keyword>
<dbReference type="SMART" id="SM00369">
    <property type="entry name" value="LRR_TYP"/>
    <property type="match status" value="5"/>
</dbReference>
<gene>
    <name evidence="14" type="ORF">PN645_13145</name>
</gene>
<dbReference type="InterPro" id="IPR032149">
    <property type="entry name" value="DUF4988"/>
</dbReference>
<dbReference type="InterPro" id="IPR019026">
    <property type="entry name" value="Peptidase_M64_IgA"/>
</dbReference>
<dbReference type="GO" id="GO:0051707">
    <property type="term" value="P:response to other organism"/>
    <property type="evidence" value="ECO:0007669"/>
    <property type="project" value="UniProtKB-ARBA"/>
</dbReference>
<dbReference type="GO" id="GO:0006952">
    <property type="term" value="P:defense response"/>
    <property type="evidence" value="ECO:0007669"/>
    <property type="project" value="UniProtKB-ARBA"/>
</dbReference>
<dbReference type="AlphaFoldDB" id="A0AAW6FIY9"/>
<proteinExistence type="predicted"/>
<organism evidence="14 15">
    <name type="scientific">Odoribacter splanchnicus</name>
    <dbReference type="NCBI Taxonomy" id="28118"/>
    <lineage>
        <taxon>Bacteria</taxon>
        <taxon>Pseudomonadati</taxon>
        <taxon>Bacteroidota</taxon>
        <taxon>Bacteroidia</taxon>
        <taxon>Bacteroidales</taxon>
        <taxon>Odoribacteraceae</taxon>
        <taxon>Odoribacter</taxon>
    </lineage>
</organism>
<feature type="domain" description="DUF4988" evidence="12">
    <location>
        <begin position="43"/>
        <end position="205"/>
    </location>
</feature>
<evidence type="ECO:0000256" key="5">
    <source>
        <dbReference type="ARBA" id="ARBA00022729"/>
    </source>
</evidence>
<comment type="subcellular location">
    <subcellularLocation>
        <location evidence="1">Cell membrane</location>
    </subcellularLocation>
    <subcellularLocation>
        <location evidence="11">Endomembrane system</location>
        <topology evidence="11">Single-pass membrane protein</topology>
    </subcellularLocation>
</comment>
<dbReference type="InterPro" id="IPR024079">
    <property type="entry name" value="MetalloPept_cat_dom_sf"/>
</dbReference>
<protein>
    <submittedName>
        <fullName evidence="14">M64 family metallopeptidase</fullName>
    </submittedName>
</protein>
<evidence type="ECO:0000256" key="7">
    <source>
        <dbReference type="ARBA" id="ARBA00022989"/>
    </source>
</evidence>
<keyword evidence="3" id="KW-0433">Leucine-rich repeat</keyword>
<evidence type="ECO:0000256" key="6">
    <source>
        <dbReference type="ARBA" id="ARBA00022737"/>
    </source>
</evidence>
<dbReference type="Proteomes" id="UP001212263">
    <property type="component" value="Unassembled WGS sequence"/>
</dbReference>
<evidence type="ECO:0000256" key="11">
    <source>
        <dbReference type="ARBA" id="ARBA00037847"/>
    </source>
</evidence>
<dbReference type="EMBL" id="JAQMRD010000017">
    <property type="protein sequence ID" value="MDB9223948.1"/>
    <property type="molecule type" value="Genomic_DNA"/>
</dbReference>
<evidence type="ECO:0000256" key="9">
    <source>
        <dbReference type="ARBA" id="ARBA00023170"/>
    </source>
</evidence>
<evidence type="ECO:0000256" key="3">
    <source>
        <dbReference type="ARBA" id="ARBA00022614"/>
    </source>
</evidence>
<evidence type="ECO:0000259" key="12">
    <source>
        <dbReference type="Pfam" id="PF16378"/>
    </source>
</evidence>
<dbReference type="InterPro" id="IPR032675">
    <property type="entry name" value="LRR_dom_sf"/>
</dbReference>
<dbReference type="Gene3D" id="3.40.390.10">
    <property type="entry name" value="Collagenase (Catalytic Domain)"/>
    <property type="match status" value="1"/>
</dbReference>
<sequence>MTEKYRNIQHKLTRFFKCRHLVWLTVLCIALAGCKDDFDDSELRKQIADLDGRLTTLEKLCAQMNANISSMQTIVNALQQNDYITGVTPITEEDNTIGYTITFVKNKPITIYHGKNGSSLSAKKDADGIYYWELNGSWLLDDENNRMKVSGVTPQLKIENEHWLVSVDGGKTWDDAGTATRDPLFKEVDNSAEDFVKFVFADGTEVQVPKKDTFAISFSEPLPLKISAGETVEITYTLSQGNEKTLVKTVCSNGWKAVVNKQDNTSGTITITAPDPITDDEVLVFVSDGKEKTVMSAISFCIVILDNIQDNTVKVGGGNGNLNLEITSNMEIKAVPKNEWIITDEQPQSKALATNHFHFKILANGDKQSRTGHIEVQDMGDKVLKTITVIQGNAQEEEIAKEREALIAFYHATNGDQWKNNTNWCSDKPVSEWYGLTIENGYVTQLNLAENNLSGYLPECIGELQHLTDISLWENYNLGGKLPAGLFSLENLKSLHIRICAIEGEISPDIKQLTKLESLSIGNNKFTGRFPSEISELKNLYFLSIDNGDFILGNESQPINCNNFTPCEFPKSLCKLTNLKELYAYKNNFYGNIPSEIGQLKNLTQLMLQCNRFSGNIPVEICSLPNLEILYLEYNDLTGELPREIGNLKKLEQLNLQNNLLEGSIPNEICTLPNLRTLYLQNYEHNLNPSGKVNYNKFSGEIPADIGNLTELRQLALYNNNLTGNLPASMQNLENLVYCELRGNRLSGEIPVEITTKRFWQRLNAQETILPQQEGYVLTIADDKPDGGSTDYSRDGEVTLIYQAAKGNGINIVMLGDGFNDKDIENGKYDEVLEKASEHLFTEEPMKSLKEYFNVYSVKVVSAFSDVDAGDSALGTIFYGGTHVGGNDSKCFEYAEKVEGINLNESVVVVIMNSPTYAGTCYLYSDNRAIAYFPLGTDDEMFGQLVNHEAVGHGFGKLGDEYFYTGYGKITPEAIASHQQLVELGWEANVDVTNDPHAIQWAAFLSDNRYKDLVGIYEGAMTFEHGIYRPTEYSIMRYNTGGFNAPSRNAIYKRVMELAGESYSYEKFVEYDAINRSSSARMAYKTACQKAAGKKFVPLHPPVIIRK</sequence>
<dbReference type="GO" id="GO:0008237">
    <property type="term" value="F:metallopeptidase activity"/>
    <property type="evidence" value="ECO:0007669"/>
    <property type="project" value="InterPro"/>
</dbReference>
<keyword evidence="5" id="KW-0732">Signal</keyword>
<comment type="caution">
    <text evidence="14">The sequence shown here is derived from an EMBL/GenBank/DDBJ whole genome shotgun (WGS) entry which is preliminary data.</text>
</comment>
<evidence type="ECO:0000256" key="2">
    <source>
        <dbReference type="ARBA" id="ARBA00022475"/>
    </source>
</evidence>
<dbReference type="InterPro" id="IPR001611">
    <property type="entry name" value="Leu-rich_rpt"/>
</dbReference>
<evidence type="ECO:0000256" key="8">
    <source>
        <dbReference type="ARBA" id="ARBA00023136"/>
    </source>
</evidence>
<dbReference type="FunFam" id="3.80.10.10:FF:000453">
    <property type="entry name" value="Leucine-rich receptor-like protein kinase family protein"/>
    <property type="match status" value="1"/>
</dbReference>
<dbReference type="Pfam" id="PF00560">
    <property type="entry name" value="LRR_1"/>
    <property type="match status" value="2"/>
</dbReference>
<evidence type="ECO:0000313" key="14">
    <source>
        <dbReference type="EMBL" id="MDB9223948.1"/>
    </source>
</evidence>
<keyword evidence="6" id="KW-0677">Repeat</keyword>
<keyword evidence="7" id="KW-1133">Transmembrane helix</keyword>
<dbReference type="PANTHER" id="PTHR48052">
    <property type="entry name" value="UNNAMED PRODUCT"/>
    <property type="match status" value="1"/>
</dbReference>
<dbReference type="InterPro" id="IPR055414">
    <property type="entry name" value="LRR_R13L4/SHOC2-like"/>
</dbReference>
<reference evidence="14" key="1">
    <citation type="submission" date="2023-01" db="EMBL/GenBank/DDBJ databases">
        <title>Human gut microbiome strain richness.</title>
        <authorList>
            <person name="Chen-Liaw A."/>
        </authorList>
    </citation>
    <scope>NUCLEOTIDE SEQUENCE</scope>
    <source>
        <strain evidence="14">RTP21484st1_B7_RTP21484_190118</strain>
    </source>
</reference>
<keyword evidence="4" id="KW-0812">Transmembrane</keyword>
<dbReference type="RefSeq" id="WP_272055134.1">
    <property type="nucleotide sequence ID" value="NZ_JAQMRD010000017.1"/>
</dbReference>
<dbReference type="Gene3D" id="3.80.10.10">
    <property type="entry name" value="Ribonuclease Inhibitor"/>
    <property type="match status" value="3"/>
</dbReference>
<evidence type="ECO:0000259" key="13">
    <source>
        <dbReference type="Pfam" id="PF23598"/>
    </source>
</evidence>
<dbReference type="FunFam" id="3.80.10.10:FF:000041">
    <property type="entry name" value="LRR receptor-like serine/threonine-protein kinase ERECTA"/>
    <property type="match status" value="2"/>
</dbReference>
<dbReference type="PROSITE" id="PS51257">
    <property type="entry name" value="PROKAR_LIPOPROTEIN"/>
    <property type="match status" value="1"/>
</dbReference>
<dbReference type="PANTHER" id="PTHR48052:SF8">
    <property type="entry name" value="LRR RECEPTOR-LIKE SERINE_THREONINE-PROTEIN KINASE FLS2"/>
    <property type="match status" value="1"/>
</dbReference>
<dbReference type="SUPFAM" id="SSF52047">
    <property type="entry name" value="RNI-like"/>
    <property type="match status" value="1"/>
</dbReference>
<evidence type="ECO:0000256" key="1">
    <source>
        <dbReference type="ARBA" id="ARBA00004236"/>
    </source>
</evidence>
<evidence type="ECO:0000313" key="15">
    <source>
        <dbReference type="Proteomes" id="UP001212263"/>
    </source>
</evidence>
<keyword evidence="9" id="KW-0675">Receptor</keyword>